<organism evidence="9 10">
    <name type="scientific">Anaeromyces robustus</name>
    <dbReference type="NCBI Taxonomy" id="1754192"/>
    <lineage>
        <taxon>Eukaryota</taxon>
        <taxon>Fungi</taxon>
        <taxon>Fungi incertae sedis</taxon>
        <taxon>Chytridiomycota</taxon>
        <taxon>Chytridiomycota incertae sedis</taxon>
        <taxon>Neocallimastigomycetes</taxon>
        <taxon>Neocallimastigales</taxon>
        <taxon>Neocallimastigaceae</taxon>
        <taxon>Anaeromyces</taxon>
    </lineage>
</organism>
<dbReference type="PANTHER" id="PTHR10130">
    <property type="entry name" value="PEROXISOMAL TARGETING SIGNAL 1 RECEPTOR PEX5"/>
    <property type="match status" value="1"/>
</dbReference>
<evidence type="ECO:0000256" key="1">
    <source>
        <dbReference type="ARBA" id="ARBA00004275"/>
    </source>
</evidence>
<keyword evidence="6 8" id="KW-0802">TPR repeat</keyword>
<evidence type="ECO:0000313" key="9">
    <source>
        <dbReference type="EMBL" id="ORX78782.1"/>
    </source>
</evidence>
<dbReference type="Pfam" id="PF13432">
    <property type="entry name" value="TPR_16"/>
    <property type="match status" value="1"/>
</dbReference>
<comment type="similarity">
    <text evidence="3">Belongs to the peroxisomal targeting signal receptor family.</text>
</comment>
<comment type="subcellular location">
    <subcellularLocation>
        <location evidence="2">Cytoplasm</location>
    </subcellularLocation>
    <subcellularLocation>
        <location evidence="1">Peroxisome</location>
    </subcellularLocation>
</comment>
<gene>
    <name evidence="9" type="ORF">BCR32DRAFT_281966</name>
</gene>
<dbReference type="PROSITE" id="PS50005">
    <property type="entry name" value="TPR"/>
    <property type="match status" value="3"/>
</dbReference>
<dbReference type="AlphaFoldDB" id="A0A1Y1WZB1"/>
<proteinExistence type="inferred from homology"/>
<feature type="repeat" description="TPR" evidence="8">
    <location>
        <begin position="468"/>
        <end position="501"/>
    </location>
</feature>
<dbReference type="SMART" id="SM00028">
    <property type="entry name" value="TPR"/>
    <property type="match status" value="4"/>
</dbReference>
<reference evidence="9 10" key="1">
    <citation type="submission" date="2016-08" db="EMBL/GenBank/DDBJ databases">
        <title>A Parts List for Fungal Cellulosomes Revealed by Comparative Genomics.</title>
        <authorList>
            <consortium name="DOE Joint Genome Institute"/>
            <person name="Haitjema C.H."/>
            <person name="Gilmore S.P."/>
            <person name="Henske J.K."/>
            <person name="Solomon K.V."/>
            <person name="De Groot R."/>
            <person name="Kuo A."/>
            <person name="Mondo S.J."/>
            <person name="Salamov A.A."/>
            <person name="Labutti K."/>
            <person name="Zhao Z."/>
            <person name="Chiniquy J."/>
            <person name="Barry K."/>
            <person name="Brewer H.M."/>
            <person name="Purvine S.O."/>
            <person name="Wright A.T."/>
            <person name="Boxma B."/>
            <person name="Van Alen T."/>
            <person name="Hackstein J.H."/>
            <person name="Baker S.E."/>
            <person name="Grigoriev I.V."/>
            <person name="O'Malley M.A."/>
        </authorList>
    </citation>
    <scope>NUCLEOTIDE SEQUENCE [LARGE SCALE GENOMIC DNA]</scope>
    <source>
        <strain evidence="9 10">S4</strain>
    </source>
</reference>
<evidence type="ECO:0000256" key="7">
    <source>
        <dbReference type="ARBA" id="ARBA00023140"/>
    </source>
</evidence>
<evidence type="ECO:0000256" key="8">
    <source>
        <dbReference type="PROSITE-ProRule" id="PRU00339"/>
    </source>
</evidence>
<comment type="caution">
    <text evidence="9">The sequence shown here is derived from an EMBL/GenBank/DDBJ whole genome shotgun (WGS) entry which is preliminary data.</text>
</comment>
<evidence type="ECO:0000256" key="6">
    <source>
        <dbReference type="ARBA" id="ARBA00022803"/>
    </source>
</evidence>
<evidence type="ECO:0000256" key="4">
    <source>
        <dbReference type="ARBA" id="ARBA00022490"/>
    </source>
</evidence>
<dbReference type="Pfam" id="PF14559">
    <property type="entry name" value="TPR_19"/>
    <property type="match status" value="1"/>
</dbReference>
<keyword evidence="10" id="KW-1185">Reference proteome</keyword>
<sequence length="588" mass="66949">MSFQDLVGSGSACSTGNSAMKFVDHLNKNKFNGFKHPGPREDFNNMVVRPPPPNMADQQLVNEFFEKQKNDAMLDSFKFNEMNNELNNVIPAPPPPPTQLTSTNWANEFSMNNTNFLPAPQLTHEEEKAFENAFNEAIKQHQELEWQNEFIRQENLASGPVLQNDEIKEFEKIYEQHANQLNEDDWTQQFQEVERTLNSESKGKGKEEEYLDWKEEFEKNAYSSIDQLEGDENQDFDDAWEDAQAQAWEKEFEEYESNDDLLTTDPDPITGPLEPYTFETINPYLDNPNAYEEGLKLLETGGSLSTAALAFEAVVQKDPKNSEAWLRLGNIQAENEKERPAIAALQRAVRENPENLEALMSLAISYTNEAMNLEAYSTLDRWIKVQYPQVGKSNTGRTHISHEHIINLFLEAARLGPSKAVHKTPESEALAFDPDVQSGLGVLFFNDFDYDKAVDCFKAALSVRPNDYLLWNRLGATLANSGRCEEASNAYYQALEIKPTFVRCRYNLGIACMNIGCYKEAVEHFLGALSMHIIRYGKDGKGDDAGVNISDSIWETLRRTFVLMERHDLAELANPNTDLSVFENEFEF</sequence>
<dbReference type="Gene3D" id="1.25.40.10">
    <property type="entry name" value="Tetratricopeptide repeat domain"/>
    <property type="match status" value="1"/>
</dbReference>
<evidence type="ECO:0000256" key="3">
    <source>
        <dbReference type="ARBA" id="ARBA00005348"/>
    </source>
</evidence>
<dbReference type="InterPro" id="IPR019734">
    <property type="entry name" value="TPR_rpt"/>
</dbReference>
<dbReference type="GO" id="GO:0005052">
    <property type="term" value="F:peroxisome matrix targeting signal-1 binding"/>
    <property type="evidence" value="ECO:0007669"/>
    <property type="project" value="TreeGrafter"/>
</dbReference>
<dbReference type="InterPro" id="IPR011990">
    <property type="entry name" value="TPR-like_helical_dom_sf"/>
</dbReference>
<reference evidence="9 10" key="2">
    <citation type="submission" date="2016-08" db="EMBL/GenBank/DDBJ databases">
        <title>Pervasive Adenine N6-methylation of Active Genes in Fungi.</title>
        <authorList>
            <consortium name="DOE Joint Genome Institute"/>
            <person name="Mondo S.J."/>
            <person name="Dannebaum R.O."/>
            <person name="Kuo R.C."/>
            <person name="Labutti K."/>
            <person name="Haridas S."/>
            <person name="Kuo A."/>
            <person name="Salamov A."/>
            <person name="Ahrendt S.R."/>
            <person name="Lipzen A."/>
            <person name="Sullivan W."/>
            <person name="Andreopoulos W.B."/>
            <person name="Clum A."/>
            <person name="Lindquist E."/>
            <person name="Daum C."/>
            <person name="Ramamoorthy G.K."/>
            <person name="Gryganskyi A."/>
            <person name="Culley D."/>
            <person name="Magnuson J.K."/>
            <person name="James T.Y."/>
            <person name="O'Malley M.A."/>
            <person name="Stajich J.E."/>
            <person name="Spatafora J.W."/>
            <person name="Visel A."/>
            <person name="Grigoriev I.V."/>
        </authorList>
    </citation>
    <scope>NUCLEOTIDE SEQUENCE [LARGE SCALE GENOMIC DNA]</scope>
    <source>
        <strain evidence="9 10">S4</strain>
    </source>
</reference>
<dbReference type="GO" id="GO:0005829">
    <property type="term" value="C:cytosol"/>
    <property type="evidence" value="ECO:0007669"/>
    <property type="project" value="TreeGrafter"/>
</dbReference>
<dbReference type="EMBL" id="MCFG01000198">
    <property type="protein sequence ID" value="ORX78782.1"/>
    <property type="molecule type" value="Genomic_DNA"/>
</dbReference>
<dbReference type="SUPFAM" id="SSF48452">
    <property type="entry name" value="TPR-like"/>
    <property type="match status" value="1"/>
</dbReference>
<feature type="repeat" description="TPR" evidence="8">
    <location>
        <begin position="434"/>
        <end position="467"/>
    </location>
</feature>
<evidence type="ECO:0000256" key="2">
    <source>
        <dbReference type="ARBA" id="ARBA00004496"/>
    </source>
</evidence>
<keyword evidence="4" id="KW-0963">Cytoplasm</keyword>
<name>A0A1Y1WZB1_9FUNG</name>
<keyword evidence="7" id="KW-0576">Peroxisome</keyword>
<dbReference type="GO" id="GO:0016560">
    <property type="term" value="P:protein import into peroxisome matrix, docking"/>
    <property type="evidence" value="ECO:0007669"/>
    <property type="project" value="TreeGrafter"/>
</dbReference>
<feature type="repeat" description="TPR" evidence="8">
    <location>
        <begin position="322"/>
        <end position="355"/>
    </location>
</feature>
<dbReference type="STRING" id="1754192.A0A1Y1WZB1"/>
<dbReference type="PANTHER" id="PTHR10130:SF0">
    <property type="entry name" value="GH08708P"/>
    <property type="match status" value="1"/>
</dbReference>
<accession>A0A1Y1WZB1</accession>
<dbReference type="OrthoDB" id="10006023at2759"/>
<dbReference type="InterPro" id="IPR024111">
    <property type="entry name" value="PEX5/PEX5L"/>
</dbReference>
<evidence type="ECO:0000313" key="10">
    <source>
        <dbReference type="Proteomes" id="UP000193944"/>
    </source>
</evidence>
<evidence type="ECO:0000256" key="5">
    <source>
        <dbReference type="ARBA" id="ARBA00022737"/>
    </source>
</evidence>
<keyword evidence="5" id="KW-0677">Repeat</keyword>
<protein>
    <submittedName>
        <fullName evidence="9">TPR-like protein</fullName>
    </submittedName>
</protein>
<dbReference type="GO" id="GO:0005778">
    <property type="term" value="C:peroxisomal membrane"/>
    <property type="evidence" value="ECO:0007669"/>
    <property type="project" value="TreeGrafter"/>
</dbReference>
<dbReference type="Proteomes" id="UP000193944">
    <property type="component" value="Unassembled WGS sequence"/>
</dbReference>